<dbReference type="GO" id="GO:0016491">
    <property type="term" value="F:oxidoreductase activity"/>
    <property type="evidence" value="ECO:0007669"/>
    <property type="project" value="UniProtKB-KW"/>
</dbReference>
<evidence type="ECO:0000256" key="4">
    <source>
        <dbReference type="PIRSR" id="PIRSR601613-1"/>
    </source>
</evidence>
<dbReference type="Pfam" id="PF01593">
    <property type="entry name" value="Amino_oxidase"/>
    <property type="match status" value="1"/>
</dbReference>
<dbReference type="InterPro" id="IPR036188">
    <property type="entry name" value="FAD/NAD-bd_sf"/>
</dbReference>
<keyword evidence="3 5" id="KW-0560">Oxidoreductase</keyword>
<dbReference type="STRING" id="78915.A0A4P9XH63"/>
<dbReference type="GO" id="GO:0050660">
    <property type="term" value="F:flavin adenine dinucleotide binding"/>
    <property type="evidence" value="ECO:0007669"/>
    <property type="project" value="TreeGrafter"/>
</dbReference>
<dbReference type="Gene3D" id="3.90.660.10">
    <property type="match status" value="1"/>
</dbReference>
<evidence type="ECO:0000256" key="1">
    <source>
        <dbReference type="ARBA" id="ARBA00001974"/>
    </source>
</evidence>
<accession>A0A4P9XH63</accession>
<dbReference type="GO" id="GO:0003682">
    <property type="term" value="F:chromatin binding"/>
    <property type="evidence" value="ECO:0007669"/>
    <property type="project" value="TreeGrafter"/>
</dbReference>
<feature type="binding site" evidence="4">
    <location>
        <begin position="39"/>
        <end position="40"/>
    </location>
    <ligand>
        <name>FAD</name>
        <dbReference type="ChEBI" id="CHEBI:57692"/>
    </ligand>
</feature>
<evidence type="ECO:0000313" key="8">
    <source>
        <dbReference type="EMBL" id="RKP04958.1"/>
    </source>
</evidence>
<dbReference type="Proteomes" id="UP000271241">
    <property type="component" value="Unassembled WGS sequence"/>
</dbReference>
<comment type="similarity">
    <text evidence="2 5">Belongs to the flavin monoamine oxidase family.</text>
</comment>
<dbReference type="EC" id="1.4.3.-" evidence="5"/>
<evidence type="ECO:0000256" key="6">
    <source>
        <dbReference type="SAM" id="MobiDB-lite"/>
    </source>
</evidence>
<dbReference type="PRINTS" id="PR00757">
    <property type="entry name" value="AMINEOXDASEF"/>
</dbReference>
<feature type="binding site" evidence="4">
    <location>
        <position position="20"/>
    </location>
    <ligand>
        <name>FAD</name>
        <dbReference type="ChEBI" id="CHEBI:57692"/>
    </ligand>
</feature>
<name>A0A4P9XH63_9FUNG</name>
<dbReference type="SUPFAM" id="SSF51905">
    <property type="entry name" value="FAD/NAD(P)-binding domain"/>
    <property type="match status" value="1"/>
</dbReference>
<dbReference type="InterPro" id="IPR050281">
    <property type="entry name" value="Flavin_monoamine_oxidase"/>
</dbReference>
<reference evidence="9" key="1">
    <citation type="journal article" date="2018" name="Nat. Microbiol.">
        <title>Leveraging single-cell genomics to expand the fungal tree of life.</title>
        <authorList>
            <person name="Ahrendt S.R."/>
            <person name="Quandt C.A."/>
            <person name="Ciobanu D."/>
            <person name="Clum A."/>
            <person name="Salamov A."/>
            <person name="Andreopoulos B."/>
            <person name="Cheng J.F."/>
            <person name="Woyke T."/>
            <person name="Pelin A."/>
            <person name="Henrissat B."/>
            <person name="Reynolds N.K."/>
            <person name="Benny G.L."/>
            <person name="Smith M.E."/>
            <person name="James T.Y."/>
            <person name="Grigoriev I.V."/>
        </authorList>
    </citation>
    <scope>NUCLEOTIDE SEQUENCE [LARGE SCALE GENOMIC DNA]</scope>
    <source>
        <strain evidence="9">RSA 1356</strain>
    </source>
</reference>
<keyword evidence="5" id="KW-0285">Flavoprotein</keyword>
<protein>
    <recommendedName>
        <fullName evidence="5">Amine oxidase</fullName>
        <ecNumber evidence="5">1.4.3.-</ecNumber>
    </recommendedName>
</protein>
<keyword evidence="5" id="KW-0274">FAD</keyword>
<dbReference type="InterPro" id="IPR001613">
    <property type="entry name" value="Flavin_amine_oxidase"/>
</dbReference>
<proteinExistence type="inferred from homology"/>
<feature type="region of interest" description="Disordered" evidence="6">
    <location>
        <begin position="120"/>
        <end position="145"/>
    </location>
</feature>
<keyword evidence="9" id="KW-1185">Reference proteome</keyword>
<feature type="binding site" evidence="4">
    <location>
        <position position="351"/>
    </location>
    <ligand>
        <name>substrate</name>
    </ligand>
</feature>
<dbReference type="GO" id="GO:0006338">
    <property type="term" value="P:chromatin remodeling"/>
    <property type="evidence" value="ECO:0007669"/>
    <property type="project" value="TreeGrafter"/>
</dbReference>
<feature type="binding site" evidence="4">
    <location>
        <position position="232"/>
    </location>
    <ligand>
        <name>FAD</name>
        <dbReference type="ChEBI" id="CHEBI:57692"/>
    </ligand>
</feature>
<dbReference type="AlphaFoldDB" id="A0A4P9XH63"/>
<evidence type="ECO:0000256" key="3">
    <source>
        <dbReference type="ARBA" id="ARBA00023002"/>
    </source>
</evidence>
<dbReference type="InterPro" id="IPR002937">
    <property type="entry name" value="Amino_oxidase"/>
</dbReference>
<organism evidence="8 9">
    <name type="scientific">Thamnocephalis sphaerospora</name>
    <dbReference type="NCBI Taxonomy" id="78915"/>
    <lineage>
        <taxon>Eukaryota</taxon>
        <taxon>Fungi</taxon>
        <taxon>Fungi incertae sedis</taxon>
        <taxon>Zoopagomycota</taxon>
        <taxon>Zoopagomycotina</taxon>
        <taxon>Zoopagomycetes</taxon>
        <taxon>Zoopagales</taxon>
        <taxon>Sigmoideomycetaceae</taxon>
        <taxon>Thamnocephalis</taxon>
    </lineage>
</organism>
<dbReference type="PANTHER" id="PTHR10742:SF386">
    <property type="entry name" value="LYSINE-SPECIFIC HISTONE DEMETHYLASE 1A"/>
    <property type="match status" value="1"/>
</dbReference>
<dbReference type="EMBL" id="KZ993348">
    <property type="protein sequence ID" value="RKP04958.1"/>
    <property type="molecule type" value="Genomic_DNA"/>
</dbReference>
<sequence length="479" mass="52348">MSLPSPSRQHRVVIVGAGLSSLVAAKRLIDRGIHPIILEARDRVGGRVHSVSLIGGGRINIGASSLNGIDGNPLLPLVEATPGVRLVPFDDTLLVPGPGLPVLSPEASDAIVSTVWEACEELEEEDENEDEGDADGNSDDEREKPGTFRKALDAWLSTAAEERELDPELLRLASDIITVDYAADPARLSLRYADAIEEYEGDDCFVEDSYVTVFDHIFGRKIYDTVRLQHVVTKIDYSGKVARVYTANHGEFLADTVLITLPLGVLKANTVQFQPPLSAQKQQAIQRVGFGDLDLVVIEFAEGTKPFWPSANTFALLRPASVAQDPDIFPRDAIFFANYQPIIGRPVLVAYLTCELTMYFAGRTDEQAAEVFGRYFARYFPQAPQPRPVRCTVGRWTEDPFARGCYSYYAAGCTPADLDALATPCNATGDLPDGPGQQPTERPTLFWAGEHTMSKRPANIHGALLSGERVADELLAHLQ</sequence>
<comment type="cofactor">
    <cofactor evidence="1 5">
        <name>FAD</name>
        <dbReference type="ChEBI" id="CHEBI:57692"/>
    </cofactor>
</comment>
<evidence type="ECO:0000256" key="5">
    <source>
        <dbReference type="RuleBase" id="RU362067"/>
    </source>
</evidence>
<dbReference type="SUPFAM" id="SSF54373">
    <property type="entry name" value="FAD-linked reductases, C-terminal domain"/>
    <property type="match status" value="1"/>
</dbReference>
<dbReference type="Gene3D" id="3.50.50.60">
    <property type="entry name" value="FAD/NAD(P)-binding domain"/>
    <property type="match status" value="1"/>
</dbReference>
<dbReference type="PANTHER" id="PTHR10742">
    <property type="entry name" value="FLAVIN MONOAMINE OXIDASE"/>
    <property type="match status" value="1"/>
</dbReference>
<feature type="domain" description="Amine oxidase" evidence="7">
    <location>
        <begin position="22"/>
        <end position="475"/>
    </location>
</feature>
<feature type="compositionally biased region" description="Acidic residues" evidence="6">
    <location>
        <begin position="120"/>
        <end position="138"/>
    </location>
</feature>
<evidence type="ECO:0000313" key="9">
    <source>
        <dbReference type="Proteomes" id="UP000271241"/>
    </source>
</evidence>
<gene>
    <name evidence="8" type="ORF">THASP1DRAFT_33221</name>
</gene>
<dbReference type="OrthoDB" id="7777654at2759"/>
<evidence type="ECO:0000259" key="7">
    <source>
        <dbReference type="Pfam" id="PF01593"/>
    </source>
</evidence>
<evidence type="ECO:0000256" key="2">
    <source>
        <dbReference type="ARBA" id="ARBA00005995"/>
    </source>
</evidence>